<dbReference type="Gramene" id="TraesSYM5A03G02761240.1">
    <property type="protein sequence ID" value="TraesSYM5A03G02761240.1"/>
    <property type="gene ID" value="TraesSYM5A03G02761240"/>
</dbReference>
<evidence type="ECO:0000313" key="2">
    <source>
        <dbReference type="EnsemblPlants" id="TraesCS5A02G396400.1"/>
    </source>
</evidence>
<evidence type="ECO:0000256" key="1">
    <source>
        <dbReference type="SAM" id="MobiDB-lite"/>
    </source>
</evidence>
<dbReference type="Gramene" id="TraesCAD_scaffold_038319_01G000100.1">
    <property type="protein sequence ID" value="TraesCAD_scaffold_038319_01G000100.1"/>
    <property type="gene ID" value="TraesCAD_scaffold_038319_01G000100"/>
</dbReference>
<dbReference type="Pfam" id="PF05904">
    <property type="entry name" value="DUF863"/>
    <property type="match status" value="2"/>
</dbReference>
<dbReference type="AlphaFoldDB" id="A0A3B6KPN0"/>
<dbReference type="InterPro" id="IPR008581">
    <property type="entry name" value="DUF863_pln"/>
</dbReference>
<dbReference type="Gramene" id="TraesARI5A03G02773840.1">
    <property type="protein sequence ID" value="TraesARI5A03G02773840.1"/>
    <property type="gene ID" value="TraesARI5A03G02773840"/>
</dbReference>
<dbReference type="Gramene" id="TraesLDM5A03G02734530.1">
    <property type="protein sequence ID" value="TraesLDM5A03G02734530.1"/>
    <property type="gene ID" value="TraesLDM5A03G02734530"/>
</dbReference>
<keyword evidence="3" id="KW-1185">Reference proteome</keyword>
<dbReference type="KEGG" id="taes:123105092"/>
<feature type="region of interest" description="Disordered" evidence="1">
    <location>
        <begin position="240"/>
        <end position="262"/>
    </location>
</feature>
<dbReference type="PaxDb" id="4565-Traes_5DL_BC8FD94D5.1"/>
<dbReference type="OMA" id="KEQDYLP"/>
<organism evidence="2">
    <name type="scientific">Triticum aestivum</name>
    <name type="common">Wheat</name>
    <dbReference type="NCBI Taxonomy" id="4565"/>
    <lineage>
        <taxon>Eukaryota</taxon>
        <taxon>Viridiplantae</taxon>
        <taxon>Streptophyta</taxon>
        <taxon>Embryophyta</taxon>
        <taxon>Tracheophyta</taxon>
        <taxon>Spermatophyta</taxon>
        <taxon>Magnoliopsida</taxon>
        <taxon>Liliopsida</taxon>
        <taxon>Poales</taxon>
        <taxon>Poaceae</taxon>
        <taxon>BOP clade</taxon>
        <taxon>Pooideae</taxon>
        <taxon>Triticodae</taxon>
        <taxon>Triticeae</taxon>
        <taxon>Triticinae</taxon>
        <taxon>Triticum</taxon>
    </lineage>
</organism>
<proteinExistence type="predicted"/>
<sequence>MTGPNTTKPIRFRSIQKQIYQGKKRRGVQSAAIPSVRGFAQDKNPPVPTLLPLLPPSLPPSLAHPIRVPPRYAAIPSVSAVESAGEFLHCSPLPPPPPPGFLRGGSPGSGRRARRAPRVSGPCSQLGGPPVPVCRGSVPGRISEAEVGTAMGAKVEVEGYNPGHCAMGDLHASANGWRFPYEEETSNGFVTAEAVGYSEYDKEMFRRTMLAHEAVFRQQVYELHRVYRVQRDLMKQHQSREMHACSTLEDASHRDSPSQIPLHGANMIGAAAVNNEKSQSSKFPREGSVQSSPNGFPSSDAALPTKQGRFDLELRADHCFEDDHASDSKPIDFLGVSSDTKHPNDAGVALARAEGLGRFGHNSATSFPPSTGNLVGHNHNVADLNKPTLGPYMARTNGTVSGGPSYALENSWQQSPWRSSTTNCSFNKEYSKDKRIHEATSSNFFDASSRIKQEEKPLIDKGKRASSTGFLAPRCSGMDPQKMFSAADRGSASSNKFIYQCPNSSPGWFSGSPLEAYAINNLPGHDHLRYTSSTLVAPVTSLHMDQPSAASRVGSCIVDPRSYNISADVQSFPSFNGSSTVNSYACFTAANQSIGTSSCNLKKINNSDGSYSDVPLDSLSASQPRHQTRIPSDLEQNNKLMFGHPTRHCHEDPDFANGKGRKNFNLNEALSDGQEDIVVEQEGVCVGGLQHIKVEGSVSGISWLSKKASCADSTGLEEPRKVSEHSYGTAALININEDITGAALALCNLPDSASTSVGCGTKKDGSCDKIGARTQESAACLPLSCQKPMPRDGQAAEGVTNKSGAAVWNFIDLNEDAPNEDNSESSVVSSDCHVTSLQNNHAKPKFLIDLEVPACEDDDAATAAAESILALSRDVPATAETPDDMLQWFAEIAISSTDYHAGQGEVQGCANNSSDDDPDSFESLTLKLEDIKTDELCSRPPAPAITTSDEHTVSPVNLLMKPKRGQQRKRRQKRDFQKDILPSISSLCRPEIIEDIQLLEGLVQTTGGSWESSLTRRRRTRGNKKPKKRVLDAVEEEVQVSVEEEEVQVSPPAKPDAAGIEGESNIGMIGWGRTTRRCCRTRCPSGITIAAAS</sequence>
<evidence type="ECO:0000313" key="3">
    <source>
        <dbReference type="Proteomes" id="UP000019116"/>
    </source>
</evidence>
<reference evidence="2" key="1">
    <citation type="submission" date="2018-08" db="EMBL/GenBank/DDBJ databases">
        <authorList>
            <person name="Rossello M."/>
        </authorList>
    </citation>
    <scope>NUCLEOTIDE SEQUENCE [LARGE SCALE GENOMIC DNA]</scope>
    <source>
        <strain evidence="2">cv. Chinese Spring</strain>
    </source>
</reference>
<gene>
    <name evidence="2" type="primary">LOC123105092</name>
</gene>
<dbReference type="Gramene" id="TraesCS5A03G0945300.1">
    <property type="protein sequence ID" value="TraesCS5A03G0945300.1.CDS"/>
    <property type="gene ID" value="TraesCS5A03G0945300"/>
</dbReference>
<dbReference type="PANTHER" id="PTHR33167">
    <property type="entry name" value="TRANSCRIPTION FACTOR, PUTATIVE (DUF863)-RELATED"/>
    <property type="match status" value="1"/>
</dbReference>
<dbReference type="Gramene" id="TraesLAC5A03G02685860.1">
    <property type="protein sequence ID" value="TraesLAC5A03G02685860.1"/>
    <property type="gene ID" value="TraesLAC5A03G02685860"/>
</dbReference>
<dbReference type="EnsemblPlants" id="TraesCS5A02G396400.1">
    <property type="protein sequence ID" value="TraesCS5A02G396400.1"/>
    <property type="gene ID" value="TraesCS5A02G396400"/>
</dbReference>
<dbReference type="Proteomes" id="UP000019116">
    <property type="component" value="Chromosome 5A"/>
</dbReference>
<name>A0A3B6KPN0_WHEAT</name>
<accession>A0A3B6KPN0</accession>
<feature type="compositionally biased region" description="Polar residues" evidence="1">
    <location>
        <begin position="276"/>
        <end position="297"/>
    </location>
</feature>
<dbReference type="Gramene" id="TraesSTA5A03G02722820.1">
    <property type="protein sequence ID" value="TraesSTA5A03G02722820.1"/>
    <property type="gene ID" value="TraesSTA5A03G02722820"/>
</dbReference>
<dbReference type="Gramene" id="TraesCS5A02G396400.1">
    <property type="protein sequence ID" value="TraesCS5A02G396400.1"/>
    <property type="gene ID" value="TraesCS5A02G396400"/>
</dbReference>
<dbReference type="GeneID" id="123105092"/>
<feature type="region of interest" description="Disordered" evidence="1">
    <location>
        <begin position="276"/>
        <end position="304"/>
    </location>
</feature>
<dbReference type="SMR" id="A0A3B6KPN0"/>
<dbReference type="Gramene" id="TraesJUL5A03G02750840.1">
    <property type="protein sequence ID" value="TraesJUL5A03G02750840.1"/>
    <property type="gene ID" value="TraesJUL5A03G02750840"/>
</dbReference>
<dbReference type="RefSeq" id="XP_044383014.1">
    <property type="nucleotide sequence ID" value="XM_044527079.1"/>
</dbReference>
<feature type="region of interest" description="Disordered" evidence="1">
    <location>
        <begin position="97"/>
        <end position="125"/>
    </location>
</feature>
<protein>
    <submittedName>
        <fullName evidence="2">Uncharacterized protein</fullName>
    </submittedName>
</protein>
<dbReference type="PANTHER" id="PTHR33167:SF25">
    <property type="match status" value="1"/>
</dbReference>
<reference evidence="2" key="2">
    <citation type="submission" date="2018-10" db="UniProtKB">
        <authorList>
            <consortium name="EnsemblPlants"/>
        </authorList>
    </citation>
    <scope>IDENTIFICATION</scope>
</reference>